<dbReference type="Gene3D" id="3.90.76.10">
    <property type="entry name" value="Dipeptide-binding Protein, Domain 1"/>
    <property type="match status" value="1"/>
</dbReference>
<feature type="chain" id="PRO_5041339780" evidence="1">
    <location>
        <begin position="25"/>
        <end position="550"/>
    </location>
</feature>
<name>A0AA37XAM9_9MICO</name>
<evidence type="ECO:0000313" key="4">
    <source>
        <dbReference type="Proteomes" id="UP001157160"/>
    </source>
</evidence>
<dbReference type="Gene3D" id="3.40.190.10">
    <property type="entry name" value="Periplasmic binding protein-like II"/>
    <property type="match status" value="1"/>
</dbReference>
<dbReference type="InterPro" id="IPR039424">
    <property type="entry name" value="SBP_5"/>
</dbReference>
<feature type="domain" description="Solute-binding protein family 5" evidence="2">
    <location>
        <begin position="86"/>
        <end position="438"/>
    </location>
</feature>
<dbReference type="GO" id="GO:0043190">
    <property type="term" value="C:ATP-binding cassette (ABC) transporter complex"/>
    <property type="evidence" value="ECO:0007669"/>
    <property type="project" value="InterPro"/>
</dbReference>
<dbReference type="PIRSF" id="PIRSF002741">
    <property type="entry name" value="MppA"/>
    <property type="match status" value="1"/>
</dbReference>
<comment type="caution">
    <text evidence="3">The sequence shown here is derived from an EMBL/GenBank/DDBJ whole genome shotgun (WGS) entry which is preliminary data.</text>
</comment>
<dbReference type="EMBL" id="BSUL01000001">
    <property type="protein sequence ID" value="GMA27748.1"/>
    <property type="molecule type" value="Genomic_DNA"/>
</dbReference>
<keyword evidence="4" id="KW-1185">Reference proteome</keyword>
<evidence type="ECO:0000313" key="3">
    <source>
        <dbReference type="EMBL" id="GMA27748.1"/>
    </source>
</evidence>
<accession>A0AA37XAM9</accession>
<dbReference type="PROSITE" id="PS51257">
    <property type="entry name" value="PROKAR_LIPOPROTEIN"/>
    <property type="match status" value="1"/>
</dbReference>
<dbReference type="SUPFAM" id="SSF53850">
    <property type="entry name" value="Periplasmic binding protein-like II"/>
    <property type="match status" value="1"/>
</dbReference>
<dbReference type="AlphaFoldDB" id="A0AA37XAM9"/>
<reference evidence="3 4" key="1">
    <citation type="journal article" date="2014" name="Int. J. Syst. Evol. Microbiol.">
        <title>Complete genome sequence of Corynebacterium casei LMG S-19264T (=DSM 44701T), isolated from a smear-ripened cheese.</title>
        <authorList>
            <consortium name="US DOE Joint Genome Institute (JGI-PGF)"/>
            <person name="Walter F."/>
            <person name="Albersmeier A."/>
            <person name="Kalinowski J."/>
            <person name="Ruckert C."/>
        </authorList>
    </citation>
    <scope>NUCLEOTIDE SEQUENCE [LARGE SCALE GENOMIC DNA]</scope>
    <source>
        <strain evidence="3 4">NBRC 112289</strain>
    </source>
</reference>
<keyword evidence="1" id="KW-0732">Signal</keyword>
<dbReference type="RefSeq" id="WP_284230582.1">
    <property type="nucleotide sequence ID" value="NZ_BSUL01000001.1"/>
</dbReference>
<dbReference type="GO" id="GO:1904680">
    <property type="term" value="F:peptide transmembrane transporter activity"/>
    <property type="evidence" value="ECO:0007669"/>
    <property type="project" value="TreeGrafter"/>
</dbReference>
<dbReference type="InterPro" id="IPR030678">
    <property type="entry name" value="Peptide/Ni-bd"/>
</dbReference>
<dbReference type="InterPro" id="IPR000914">
    <property type="entry name" value="SBP_5_dom"/>
</dbReference>
<protein>
    <submittedName>
        <fullName evidence="3">Peptide ABC transporter substrate-binding protein</fullName>
    </submittedName>
</protein>
<evidence type="ECO:0000259" key="2">
    <source>
        <dbReference type="Pfam" id="PF00496"/>
    </source>
</evidence>
<dbReference type="CDD" id="cd08509">
    <property type="entry name" value="PBP2_TmCBP_oligosaccharides_like"/>
    <property type="match status" value="1"/>
</dbReference>
<evidence type="ECO:0000256" key="1">
    <source>
        <dbReference type="SAM" id="SignalP"/>
    </source>
</evidence>
<gene>
    <name evidence="3" type="ORF">GCM10025874_10010</name>
</gene>
<sequence length="550" mass="61150">MAPSRILRRAALAAVAALALSSCAIQLQSRPDPTVGDDTMLIGADTGAPFFEENFNPYLGTKRIGVNYLFEPLLLVDPISGQEHDWLAESTEVPDPSTIVFDLRDGVTWSDGEPFTEDDVAFTFDLLQQVPAFDGTGIWSYIDSYETGDGTVTVHLKEPDVPARVIIGGVVIVPEHQWADVENPDSFRNTDPIGTGPYTLGNFTPQQYSMDKNHDYWQADEVAAEHLILPAANSDLDVVTKGYDWAFKYMSNVEGTWLAASDTNSYFFPPGGTIALFPNHTREPFDDVRVRQALSLALDRRSIADLAAEGYMDPASMSGLLLPNQEEDLDPSLPDQGFVEQDRDRALELLAEAGWTLQGDRLVDESGQQLAFTITTANGYADWLRAVQEVERQFEAIGIDVSVDQPQPAGHTLAQRNGDFDLIVSSFGGTGTVYQDFNNNLSGEFFVPEGEETGNNFGRYRNDEVDAILREYRVTTDETRLRELAWELENVFYDDVPVIGMYYGGSWGLFSDRKFTGWPSEEDRYSPITYMPSALLVLTSLERVRQEGDD</sequence>
<feature type="signal peptide" evidence="1">
    <location>
        <begin position="1"/>
        <end position="24"/>
    </location>
</feature>
<proteinExistence type="predicted"/>
<dbReference type="Gene3D" id="3.10.105.10">
    <property type="entry name" value="Dipeptide-binding Protein, Domain 3"/>
    <property type="match status" value="1"/>
</dbReference>
<dbReference type="GO" id="GO:0015833">
    <property type="term" value="P:peptide transport"/>
    <property type="evidence" value="ECO:0007669"/>
    <property type="project" value="TreeGrafter"/>
</dbReference>
<dbReference type="GO" id="GO:0042597">
    <property type="term" value="C:periplasmic space"/>
    <property type="evidence" value="ECO:0007669"/>
    <property type="project" value="UniProtKB-ARBA"/>
</dbReference>
<dbReference type="PANTHER" id="PTHR30290">
    <property type="entry name" value="PERIPLASMIC BINDING COMPONENT OF ABC TRANSPORTER"/>
    <property type="match status" value="1"/>
</dbReference>
<organism evidence="3 4">
    <name type="scientific">Arenivirga flava</name>
    <dbReference type="NCBI Taxonomy" id="1930060"/>
    <lineage>
        <taxon>Bacteria</taxon>
        <taxon>Bacillati</taxon>
        <taxon>Actinomycetota</taxon>
        <taxon>Actinomycetes</taxon>
        <taxon>Micrococcales</taxon>
        <taxon>Microbacteriaceae</taxon>
        <taxon>Arenivirga</taxon>
    </lineage>
</organism>
<dbReference type="Pfam" id="PF00496">
    <property type="entry name" value="SBP_bac_5"/>
    <property type="match status" value="1"/>
</dbReference>
<dbReference type="Proteomes" id="UP001157160">
    <property type="component" value="Unassembled WGS sequence"/>
</dbReference>